<dbReference type="CDD" id="cd17332">
    <property type="entry name" value="MFS_MelB_like"/>
    <property type="match status" value="1"/>
</dbReference>
<keyword evidence="2" id="KW-0472">Membrane</keyword>
<dbReference type="SUPFAM" id="SSF103473">
    <property type="entry name" value="MFS general substrate transporter"/>
    <property type="match status" value="1"/>
</dbReference>
<keyword evidence="2" id="KW-0812">Transmembrane</keyword>
<dbReference type="InterPro" id="IPR039672">
    <property type="entry name" value="MFS_2"/>
</dbReference>
<dbReference type="Gene3D" id="1.20.1250.20">
    <property type="entry name" value="MFS general substrate transporter like domains"/>
    <property type="match status" value="1"/>
</dbReference>
<feature type="transmembrane region" description="Helical" evidence="2">
    <location>
        <begin position="182"/>
        <end position="209"/>
    </location>
</feature>
<feature type="transmembrane region" description="Helical" evidence="2">
    <location>
        <begin position="152"/>
        <end position="170"/>
    </location>
</feature>
<feature type="transmembrane region" description="Helical" evidence="2">
    <location>
        <begin position="363"/>
        <end position="390"/>
    </location>
</feature>
<evidence type="ECO:0000313" key="4">
    <source>
        <dbReference type="Proteomes" id="UP000284006"/>
    </source>
</evidence>
<feature type="transmembrane region" description="Helical" evidence="2">
    <location>
        <begin position="48"/>
        <end position="69"/>
    </location>
</feature>
<feature type="transmembrane region" description="Helical" evidence="2">
    <location>
        <begin position="266"/>
        <end position="287"/>
    </location>
</feature>
<feature type="transmembrane region" description="Helical" evidence="2">
    <location>
        <begin position="81"/>
        <end position="98"/>
    </location>
</feature>
<evidence type="ECO:0000256" key="1">
    <source>
        <dbReference type="ARBA" id="ARBA00009617"/>
    </source>
</evidence>
<dbReference type="PANTHER" id="PTHR11328:SF24">
    <property type="entry name" value="MAJOR FACILITATOR SUPERFAMILY (MFS) PROFILE DOMAIN-CONTAINING PROTEIN"/>
    <property type="match status" value="1"/>
</dbReference>
<feature type="transmembrane region" description="Helical" evidence="2">
    <location>
        <begin position="296"/>
        <end position="315"/>
    </location>
</feature>
<dbReference type="OrthoDB" id="181905at2"/>
<feature type="transmembrane region" description="Helical" evidence="2">
    <location>
        <begin position="110"/>
        <end position="131"/>
    </location>
</feature>
<dbReference type="GO" id="GO:0005886">
    <property type="term" value="C:plasma membrane"/>
    <property type="evidence" value="ECO:0007669"/>
    <property type="project" value="TreeGrafter"/>
</dbReference>
<dbReference type="InterPro" id="IPR036259">
    <property type="entry name" value="MFS_trans_sf"/>
</dbReference>
<dbReference type="RefSeq" id="WP_119809510.1">
    <property type="nucleotide sequence ID" value="NZ_QYUP01000035.1"/>
</dbReference>
<feature type="transmembrane region" description="Helical" evidence="2">
    <location>
        <begin position="230"/>
        <end position="254"/>
    </location>
</feature>
<protein>
    <submittedName>
        <fullName evidence="3">MFS transporter</fullName>
    </submittedName>
</protein>
<evidence type="ECO:0000256" key="2">
    <source>
        <dbReference type="SAM" id="Phobius"/>
    </source>
</evidence>
<dbReference type="AlphaFoldDB" id="A0A418Y6S8"/>
<comment type="caution">
    <text evidence="3">The sequence shown here is derived from an EMBL/GenBank/DDBJ whole genome shotgun (WGS) entry which is preliminary data.</text>
</comment>
<organism evidence="3 4">
    <name type="scientific">Massilia cavernae</name>
    <dbReference type="NCBI Taxonomy" id="2320864"/>
    <lineage>
        <taxon>Bacteria</taxon>
        <taxon>Pseudomonadati</taxon>
        <taxon>Pseudomonadota</taxon>
        <taxon>Betaproteobacteria</taxon>
        <taxon>Burkholderiales</taxon>
        <taxon>Oxalobacteraceae</taxon>
        <taxon>Telluria group</taxon>
        <taxon>Massilia</taxon>
    </lineage>
</organism>
<proteinExistence type="inferred from homology"/>
<dbReference type="Pfam" id="PF13347">
    <property type="entry name" value="MFS_2"/>
    <property type="match status" value="1"/>
</dbReference>
<feature type="transmembrane region" description="Helical" evidence="2">
    <location>
        <begin position="321"/>
        <end position="342"/>
    </location>
</feature>
<dbReference type="PANTHER" id="PTHR11328">
    <property type="entry name" value="MAJOR FACILITATOR SUPERFAMILY DOMAIN-CONTAINING PROTEIN"/>
    <property type="match status" value="1"/>
</dbReference>
<dbReference type="EMBL" id="QYUP01000035">
    <property type="protein sequence ID" value="RJG24378.1"/>
    <property type="molecule type" value="Genomic_DNA"/>
</dbReference>
<dbReference type="NCBIfam" id="TIGR00792">
    <property type="entry name" value="gph"/>
    <property type="match status" value="1"/>
</dbReference>
<keyword evidence="2" id="KW-1133">Transmembrane helix</keyword>
<dbReference type="GO" id="GO:0006814">
    <property type="term" value="P:sodium ion transport"/>
    <property type="evidence" value="ECO:0007669"/>
    <property type="project" value="InterPro"/>
</dbReference>
<name>A0A418Y6S8_9BURK</name>
<sequence length="450" mass="49393">MNTQKLSTLEKVGFGAGDMALNVVISSMMLIITFFYTDIYGLRTQDLALLFVIVKIVGALADLVMGQLTDRYTSRMGRYRPWLLALAIPYGISVFFTFTTPDWAYSAKLVWAYSTYIMVTIMTAGVGIPYISLISGLTSDPKERLSANGYRLFFAKIGAFMVTIIVPMLAQQWGGGNAATGYQAAMAVMAVIGVAMFLFCVFTTTERVVHVVEKQSLLAQVKVLLRNDQWLILCGVCVTGTVGYVVRGSVAIYYAKYYLGGDTATVSAFLSAGVAAAILSMVASTWITKFYCKVKLFRNSQIVVAVISVLMYYTVQPGDVALAFVLYFALSFIVDLHAPVFWSAIAETIDYGQVKTGKRVSGFAFGGISVCQKAGMAVAGALVGILLTYFNYQPNQAQTPLALTGIALMLTIIPGFFHFVMGMLMFKYRISDDYYTEVKEEMRNHDYVAP</sequence>
<dbReference type="GO" id="GO:0008643">
    <property type="term" value="P:carbohydrate transport"/>
    <property type="evidence" value="ECO:0007669"/>
    <property type="project" value="InterPro"/>
</dbReference>
<gene>
    <name evidence="3" type="ORF">D3872_03570</name>
</gene>
<accession>A0A418Y6S8</accession>
<feature type="transmembrane region" description="Helical" evidence="2">
    <location>
        <begin position="12"/>
        <end position="36"/>
    </location>
</feature>
<reference evidence="3 4" key="1">
    <citation type="submission" date="2018-09" db="EMBL/GenBank/DDBJ databases">
        <authorList>
            <person name="Zhu H."/>
        </authorList>
    </citation>
    <scope>NUCLEOTIDE SEQUENCE [LARGE SCALE GENOMIC DNA]</scope>
    <source>
        <strain evidence="3 4">K1S02-61</strain>
    </source>
</reference>
<dbReference type="GO" id="GO:0015293">
    <property type="term" value="F:symporter activity"/>
    <property type="evidence" value="ECO:0007669"/>
    <property type="project" value="InterPro"/>
</dbReference>
<feature type="transmembrane region" description="Helical" evidence="2">
    <location>
        <begin position="402"/>
        <end position="426"/>
    </location>
</feature>
<keyword evidence="4" id="KW-1185">Reference proteome</keyword>
<dbReference type="InterPro" id="IPR001927">
    <property type="entry name" value="Na/Gal_symport"/>
</dbReference>
<evidence type="ECO:0000313" key="3">
    <source>
        <dbReference type="EMBL" id="RJG24378.1"/>
    </source>
</evidence>
<comment type="similarity">
    <text evidence="1">Belongs to the sodium:galactoside symporter (TC 2.A.2) family.</text>
</comment>
<dbReference type="Proteomes" id="UP000284006">
    <property type="component" value="Unassembled WGS sequence"/>
</dbReference>